<dbReference type="InterPro" id="IPR029058">
    <property type="entry name" value="AB_hydrolase_fold"/>
</dbReference>
<dbReference type="Pfam" id="PF00756">
    <property type="entry name" value="Esterase"/>
    <property type="match status" value="1"/>
</dbReference>
<proteinExistence type="predicted"/>
<gene>
    <name evidence="1" type="ORF">HHH54_06550</name>
</gene>
<dbReference type="Proteomes" id="UP000751852">
    <property type="component" value="Unassembled WGS sequence"/>
</dbReference>
<evidence type="ECO:0000313" key="2">
    <source>
        <dbReference type="Proteomes" id="UP000751852"/>
    </source>
</evidence>
<dbReference type="RefSeq" id="WP_198618041.1">
    <property type="nucleotide sequence ID" value="NZ_JABANU010000014.1"/>
</dbReference>
<evidence type="ECO:0000313" key="1">
    <source>
        <dbReference type="EMBL" id="MBI5975260.1"/>
    </source>
</evidence>
<dbReference type="InterPro" id="IPR000801">
    <property type="entry name" value="Esterase-like"/>
</dbReference>
<organism evidence="1 2">
    <name type="scientific">Staphylococcus canis</name>
    <dbReference type="NCBI Taxonomy" id="2724942"/>
    <lineage>
        <taxon>Bacteria</taxon>
        <taxon>Bacillati</taxon>
        <taxon>Bacillota</taxon>
        <taxon>Bacilli</taxon>
        <taxon>Bacillales</taxon>
        <taxon>Staphylococcaceae</taxon>
        <taxon>Staphylococcus</taxon>
    </lineage>
</organism>
<reference evidence="1 2" key="1">
    <citation type="submission" date="2020-04" db="EMBL/GenBank/DDBJ databases">
        <title>Staphylococcus species from domestic dog.</title>
        <authorList>
            <person name="Paterson G.K."/>
        </authorList>
    </citation>
    <scope>NUCLEOTIDE SEQUENCE [LARGE SCALE GENOMIC DNA]</scope>
    <source>
        <strain evidence="1 2">H16/1A</strain>
    </source>
</reference>
<dbReference type="Gene3D" id="3.40.50.1820">
    <property type="entry name" value="alpha/beta hydrolase"/>
    <property type="match status" value="1"/>
</dbReference>
<dbReference type="PANTHER" id="PTHR48098:SF3">
    <property type="entry name" value="IRON(III) ENTEROBACTIN ESTERASE"/>
    <property type="match status" value="1"/>
</dbReference>
<name>A0ABS0T9M6_9STAP</name>
<keyword evidence="2" id="KW-1185">Reference proteome</keyword>
<dbReference type="SUPFAM" id="SSF53474">
    <property type="entry name" value="alpha/beta-Hydrolases"/>
    <property type="match status" value="1"/>
</dbReference>
<comment type="caution">
    <text evidence="1">The sequence shown here is derived from an EMBL/GenBank/DDBJ whole genome shotgun (WGS) entry which is preliminary data.</text>
</comment>
<accession>A0ABS0T9M6</accession>
<sequence>MTEFKAGQITKTQFESNILDRTVTLSVYLPEDYSNDEPSNVIFCFDGRDFMRYGQIHRLYERLWRKGEIKKSIIIGFHYESVHKRHEEFHPQGEFASMTVRAVATEIFPWIDETFTTHTSSESRVLLGDSLAGSIAFLTALSYPRTLSQVGMLSPHVDEVVELLLNRCQFKGNLSIWHVIGKEEIDFKLPTSGERADFLTPNRELKKLLEPTVRSYYYDELDGGHNWKTWQKELPKLLKYFLSNE</sequence>
<protein>
    <submittedName>
        <fullName evidence="1">Esterase family protein</fullName>
    </submittedName>
</protein>
<dbReference type="PANTHER" id="PTHR48098">
    <property type="entry name" value="ENTEROCHELIN ESTERASE-RELATED"/>
    <property type="match status" value="1"/>
</dbReference>
<dbReference type="EMBL" id="JABANU010000014">
    <property type="protein sequence ID" value="MBI5975260.1"/>
    <property type="molecule type" value="Genomic_DNA"/>
</dbReference>
<dbReference type="InterPro" id="IPR050583">
    <property type="entry name" value="Mycobacterial_A85_antigen"/>
</dbReference>